<feature type="compositionally biased region" description="Pro residues" evidence="1">
    <location>
        <begin position="55"/>
        <end position="69"/>
    </location>
</feature>
<dbReference type="VEuPathDB" id="FungiDB:AeMF1_016573"/>
<sequence length="563" mass="58788">MVLVASFVLSTGNAQDTPSPTPATTPCPYPDITPVPTTQPAPTPDVTPASTPESTPNPRPEPTPVPTPNMTPDTTPTSQPTPSNSTPDPSPTSPSTPTVTSSSSWSCIFVQNSNSYYGLSINANSGDVQCWSPNAVTCTTTTNLADCETQIVQPAQPLVCGCMRQSLYGQVGYDIPGHWCDVGKASLNADPVNAYCTGIPTPAPTPERSPSSSPDPTTIPDTTPPPTTTVVPTKTVVPTTITPAPTPPPATSTLAPVVPPLKDLPVTPTPPMPISTETPHPTTPAPSTPIPTESPKPTVFTITPTVTSVTTTSISTMSPPTESPEFVIATLYPTNSSYCAARDPLEPLPPVNCRGYNWAYMNVYGYDGPFCAQGPDYCSKDISDNCPGPQPGLPYGSYCALNKRGTYHCFPHTRCSDGSTLEPTPTPSVSPSSSFDSPYSPSAPSDTDPSSGCEISLTTPDLEECSGSNLLKGGWAPISVQGSYHFCTQVTPAQPRFCVANIKGNCPVAQPHLPYGSECRFLNETKVYGCVPRTTCAENDPPSTLSPATTSKGCDLSAAVSTA</sequence>
<evidence type="ECO:0000256" key="1">
    <source>
        <dbReference type="SAM" id="MobiDB-lite"/>
    </source>
</evidence>
<feature type="compositionally biased region" description="Low complexity" evidence="1">
    <location>
        <begin position="228"/>
        <end position="243"/>
    </location>
</feature>
<dbReference type="EMBL" id="VJMJ01000028">
    <property type="protein sequence ID" value="KAF0742389.1"/>
    <property type="molecule type" value="Genomic_DNA"/>
</dbReference>
<dbReference type="Proteomes" id="UP000481153">
    <property type="component" value="Unassembled WGS sequence"/>
</dbReference>
<reference evidence="2 3" key="1">
    <citation type="submission" date="2019-07" db="EMBL/GenBank/DDBJ databases">
        <title>Genomics analysis of Aphanomyces spp. identifies a new class of oomycete effector associated with host adaptation.</title>
        <authorList>
            <person name="Gaulin E."/>
        </authorList>
    </citation>
    <scope>NUCLEOTIDE SEQUENCE [LARGE SCALE GENOMIC DNA]</scope>
    <source>
        <strain evidence="2 3">ATCC 201684</strain>
    </source>
</reference>
<feature type="region of interest" description="Disordered" evidence="1">
    <location>
        <begin position="420"/>
        <end position="452"/>
    </location>
</feature>
<protein>
    <submittedName>
        <fullName evidence="2">Uncharacterized protein</fullName>
    </submittedName>
</protein>
<feature type="compositionally biased region" description="Pro residues" evidence="1">
    <location>
        <begin position="281"/>
        <end position="294"/>
    </location>
</feature>
<name>A0A6G0XPM1_9STRA</name>
<organism evidence="2 3">
    <name type="scientific">Aphanomyces euteiches</name>
    <dbReference type="NCBI Taxonomy" id="100861"/>
    <lineage>
        <taxon>Eukaryota</taxon>
        <taxon>Sar</taxon>
        <taxon>Stramenopiles</taxon>
        <taxon>Oomycota</taxon>
        <taxon>Saprolegniomycetes</taxon>
        <taxon>Saprolegniales</taxon>
        <taxon>Verrucalvaceae</taxon>
        <taxon>Aphanomyces</taxon>
    </lineage>
</organism>
<feature type="compositionally biased region" description="Low complexity" evidence="1">
    <location>
        <begin position="70"/>
        <end position="87"/>
    </location>
</feature>
<dbReference type="AlphaFoldDB" id="A0A6G0XPM1"/>
<feature type="compositionally biased region" description="Pro residues" evidence="1">
    <location>
        <begin position="19"/>
        <end position="45"/>
    </location>
</feature>
<feature type="region of interest" description="Disordered" evidence="1">
    <location>
        <begin position="12"/>
        <end position="102"/>
    </location>
</feature>
<feature type="compositionally biased region" description="Low complexity" evidence="1">
    <location>
        <begin position="208"/>
        <end position="221"/>
    </location>
</feature>
<comment type="caution">
    <text evidence="2">The sequence shown here is derived from an EMBL/GenBank/DDBJ whole genome shotgun (WGS) entry which is preliminary data.</text>
</comment>
<gene>
    <name evidence="2" type="ORF">Ae201684_002662</name>
</gene>
<feature type="region of interest" description="Disordered" evidence="1">
    <location>
        <begin position="198"/>
        <end position="299"/>
    </location>
</feature>
<evidence type="ECO:0000313" key="2">
    <source>
        <dbReference type="EMBL" id="KAF0742389.1"/>
    </source>
</evidence>
<keyword evidence="3" id="KW-1185">Reference proteome</keyword>
<feature type="compositionally biased region" description="Low complexity" evidence="1">
    <location>
        <begin position="427"/>
        <end position="451"/>
    </location>
</feature>
<evidence type="ECO:0000313" key="3">
    <source>
        <dbReference type="Proteomes" id="UP000481153"/>
    </source>
</evidence>
<accession>A0A6G0XPM1</accession>
<proteinExistence type="predicted"/>